<dbReference type="Gene3D" id="3.30.70.2570">
    <property type="entry name" value="Elongation factor 4, C-terminal domain"/>
    <property type="match status" value="1"/>
</dbReference>
<evidence type="ECO:0000256" key="3">
    <source>
        <dbReference type="ARBA" id="ARBA00022741"/>
    </source>
</evidence>
<dbReference type="FunFam" id="2.40.30.10:FF:000015">
    <property type="entry name" value="Translation factor GUF1, mitochondrial"/>
    <property type="match status" value="1"/>
</dbReference>
<sequence length="609" mass="68423">MTYEEIRRRQAKIRNFSIIAHIDHGKSTLADRILEHTKSVSEREMQEQLLDEMDLERERGITIKLNSVRLRYVAKDGEEYIFHLIDTPGHVDFSYEVSRSLAACEGALLVVDASQGIEAQTLANVYLALDNDLEILSVINKIDLPSAEPDRVKQEIIDIIGLDSTEAVHASAKSGIGIEDILEEIVEKVPAPAGDPESPLQALIFDSLYDPYRGVIAYIRIVEGTVKKGDKIKMMATGKEFEVSEVGIFTPKAVAAEVLSVGDVGFLTAAIKNVSDSRVGDTITKAGNEAAQPLPGYKRMKPMVFCGLYPIDASQYNALRDALERLELNDSSLQYEAETSQALGFGFRCGFLGLLHMEILQERIEREYGIDLITTAPSVNYHVYQVDGTILEIDNPTNMPEQQAVEEVEEPFVKATVMVPNDFVGPVMELCQAKRGEFINMEYMDENRVNITYELPLTEIVYDFFDQLKSNTKGYASFDYDPIGYRASKLVKMDILLNSEKVDALSVIVHRDMAYERGKLIVEKLKDLIPRQQFEVPVQASIGNKIIARSTIKALRKNVTSKCYGGDITRKRKLLEKQKEGKRRMKNVGKVEIPQEAFMSVLRMDDDDK</sequence>
<comment type="catalytic activity">
    <reaction evidence="8 12">
        <text>GTP + H2O = GDP + phosphate + H(+)</text>
        <dbReference type="Rhea" id="RHEA:19669"/>
        <dbReference type="ChEBI" id="CHEBI:15377"/>
        <dbReference type="ChEBI" id="CHEBI:15378"/>
        <dbReference type="ChEBI" id="CHEBI:37565"/>
        <dbReference type="ChEBI" id="CHEBI:43474"/>
        <dbReference type="ChEBI" id="CHEBI:58189"/>
        <dbReference type="EC" id="3.6.5.n1"/>
    </reaction>
</comment>
<dbReference type="EMBL" id="CP054706">
    <property type="protein sequence ID" value="QQK79670.1"/>
    <property type="molecule type" value="Genomic_DNA"/>
</dbReference>
<dbReference type="InterPro" id="IPR004161">
    <property type="entry name" value="EFTu-like_2"/>
</dbReference>
<dbReference type="CDD" id="cd01890">
    <property type="entry name" value="LepA"/>
    <property type="match status" value="1"/>
</dbReference>
<dbReference type="InterPro" id="IPR027417">
    <property type="entry name" value="P-loop_NTPase"/>
</dbReference>
<gene>
    <name evidence="12 14" type="primary">lepA</name>
    <name evidence="14" type="ORF">HUG20_07100</name>
</gene>
<dbReference type="CDD" id="cd03709">
    <property type="entry name" value="lepA_C"/>
    <property type="match status" value="1"/>
</dbReference>
<dbReference type="PRINTS" id="PR00315">
    <property type="entry name" value="ELONGATNFCT"/>
</dbReference>
<evidence type="ECO:0000256" key="2">
    <source>
        <dbReference type="ARBA" id="ARBA00022475"/>
    </source>
</evidence>
<dbReference type="InterPro" id="IPR000795">
    <property type="entry name" value="T_Tr_GTP-bd_dom"/>
</dbReference>
<dbReference type="InterPro" id="IPR000640">
    <property type="entry name" value="EFG_V-like"/>
</dbReference>
<dbReference type="GO" id="GO:0003746">
    <property type="term" value="F:translation elongation factor activity"/>
    <property type="evidence" value="ECO:0007669"/>
    <property type="project" value="UniProtKB-UniRule"/>
</dbReference>
<dbReference type="GO" id="GO:0043022">
    <property type="term" value="F:ribosome binding"/>
    <property type="evidence" value="ECO:0007669"/>
    <property type="project" value="UniProtKB-UniRule"/>
</dbReference>
<dbReference type="GO" id="GO:0045727">
    <property type="term" value="P:positive regulation of translation"/>
    <property type="evidence" value="ECO:0007669"/>
    <property type="project" value="UniProtKB-UniRule"/>
</dbReference>
<evidence type="ECO:0000259" key="13">
    <source>
        <dbReference type="PROSITE" id="PS51722"/>
    </source>
</evidence>
<comment type="similarity">
    <text evidence="10">Belongs to the GTP-binding elongation factor family. LepA subfamily.</text>
</comment>
<keyword evidence="6 12" id="KW-0342">GTP-binding</keyword>
<dbReference type="SUPFAM" id="SSF52540">
    <property type="entry name" value="P-loop containing nucleoside triphosphate hydrolases"/>
    <property type="match status" value="1"/>
</dbReference>
<organism evidence="14 15">
    <name type="scientific">Salicibibacter cibi</name>
    <dbReference type="NCBI Taxonomy" id="2743001"/>
    <lineage>
        <taxon>Bacteria</taxon>
        <taxon>Bacillati</taxon>
        <taxon>Bacillota</taxon>
        <taxon>Bacilli</taxon>
        <taxon>Bacillales</taxon>
        <taxon>Bacillaceae</taxon>
        <taxon>Salicibibacter</taxon>
    </lineage>
</organism>
<evidence type="ECO:0000256" key="1">
    <source>
        <dbReference type="ARBA" id="ARBA00005454"/>
    </source>
</evidence>
<protein>
    <recommendedName>
        <fullName evidence="11 12">Elongation factor 4</fullName>
        <shortName evidence="12">EF-4</shortName>
        <ecNumber evidence="11 12">3.6.5.n1</ecNumber>
    </recommendedName>
    <alternativeName>
        <fullName evidence="12">Ribosomal back-translocase LepA</fullName>
    </alternativeName>
</protein>
<keyword evidence="2 12" id="KW-1003">Cell membrane</keyword>
<dbReference type="InterPro" id="IPR005225">
    <property type="entry name" value="Small_GTP-bd"/>
</dbReference>
<evidence type="ECO:0000256" key="7">
    <source>
        <dbReference type="ARBA" id="ARBA00023136"/>
    </source>
</evidence>
<evidence type="ECO:0000256" key="6">
    <source>
        <dbReference type="ARBA" id="ARBA00023134"/>
    </source>
</evidence>
<dbReference type="SUPFAM" id="SSF54980">
    <property type="entry name" value="EF-G C-terminal domain-like"/>
    <property type="match status" value="2"/>
</dbReference>
<proteinExistence type="inferred from homology"/>
<dbReference type="FunFam" id="3.30.70.2570:FF:000001">
    <property type="entry name" value="Translation factor GUF1, mitochondrial"/>
    <property type="match status" value="1"/>
</dbReference>
<evidence type="ECO:0000256" key="5">
    <source>
        <dbReference type="ARBA" id="ARBA00022917"/>
    </source>
</evidence>
<dbReference type="HAMAP" id="MF_00071">
    <property type="entry name" value="LepA"/>
    <property type="match status" value="1"/>
</dbReference>
<dbReference type="FunFam" id="3.30.70.240:FF:000007">
    <property type="entry name" value="Translation factor GUF1, mitochondrial"/>
    <property type="match status" value="1"/>
</dbReference>
<dbReference type="Pfam" id="PF03144">
    <property type="entry name" value="GTP_EFTU_D2"/>
    <property type="match status" value="1"/>
</dbReference>
<keyword evidence="3 12" id="KW-0547">Nucleotide-binding</keyword>
<evidence type="ECO:0000256" key="9">
    <source>
        <dbReference type="ARBA" id="ARBA00057626"/>
    </source>
</evidence>
<dbReference type="InterPro" id="IPR006297">
    <property type="entry name" value="EF-4"/>
</dbReference>
<reference evidence="14 15" key="1">
    <citation type="submission" date="2020-06" db="EMBL/GenBank/DDBJ databases">
        <title>Genomic analysis of Salicibibacter sp. NKC21-4.</title>
        <authorList>
            <person name="Oh Y.J."/>
        </authorList>
    </citation>
    <scope>NUCLEOTIDE SEQUENCE [LARGE SCALE GENOMIC DNA]</scope>
    <source>
        <strain evidence="14 15">NKC21-4</strain>
    </source>
</reference>
<comment type="subcellular location">
    <subcellularLocation>
        <location evidence="12">Cell membrane</location>
        <topology evidence="12">Peripheral membrane protein</topology>
        <orientation evidence="12">Cytoplasmic side</orientation>
    </subcellularLocation>
</comment>
<dbReference type="NCBIfam" id="TIGR00231">
    <property type="entry name" value="small_GTP"/>
    <property type="match status" value="1"/>
</dbReference>
<dbReference type="NCBIfam" id="TIGR01393">
    <property type="entry name" value="lepA"/>
    <property type="match status" value="1"/>
</dbReference>
<dbReference type="KEGG" id="scib:HUG20_07100"/>
<dbReference type="PROSITE" id="PS51722">
    <property type="entry name" value="G_TR_2"/>
    <property type="match status" value="1"/>
</dbReference>
<dbReference type="GO" id="GO:0003924">
    <property type="term" value="F:GTPase activity"/>
    <property type="evidence" value="ECO:0007669"/>
    <property type="project" value="UniProtKB-UniRule"/>
</dbReference>
<dbReference type="GO" id="GO:0005525">
    <property type="term" value="F:GTP binding"/>
    <property type="evidence" value="ECO:0007669"/>
    <property type="project" value="UniProtKB-UniRule"/>
</dbReference>
<keyword evidence="5 12" id="KW-0648">Protein biosynthesis</keyword>
<keyword evidence="14" id="KW-0251">Elongation factor</keyword>
<dbReference type="Pfam" id="PF00679">
    <property type="entry name" value="EFG_C"/>
    <property type="match status" value="1"/>
</dbReference>
<dbReference type="Proteomes" id="UP000595349">
    <property type="component" value="Chromosome"/>
</dbReference>
<evidence type="ECO:0000313" key="15">
    <source>
        <dbReference type="Proteomes" id="UP000595349"/>
    </source>
</evidence>
<dbReference type="Gene3D" id="3.30.70.240">
    <property type="match status" value="1"/>
</dbReference>
<comment type="similarity">
    <text evidence="1 12">Belongs to the TRAFAC class translation factor GTPase superfamily. Classic translation factor GTPase family. LepA subfamily.</text>
</comment>
<dbReference type="PANTHER" id="PTHR43512:SF4">
    <property type="entry name" value="TRANSLATION FACTOR GUF1 HOMOLOG, CHLOROPLASTIC"/>
    <property type="match status" value="1"/>
</dbReference>
<feature type="domain" description="Tr-type G" evidence="13">
    <location>
        <begin position="11"/>
        <end position="193"/>
    </location>
</feature>
<evidence type="ECO:0000256" key="4">
    <source>
        <dbReference type="ARBA" id="ARBA00022801"/>
    </source>
</evidence>
<keyword evidence="7 12" id="KW-0472">Membrane</keyword>
<evidence type="ECO:0000256" key="8">
    <source>
        <dbReference type="ARBA" id="ARBA00050293"/>
    </source>
</evidence>
<keyword evidence="4 12" id="KW-0378">Hydrolase</keyword>
<dbReference type="FunFam" id="3.40.50.300:FF:000078">
    <property type="entry name" value="Elongation factor 4"/>
    <property type="match status" value="1"/>
</dbReference>
<dbReference type="RefSeq" id="WP_200089603.1">
    <property type="nucleotide sequence ID" value="NZ_CP054706.1"/>
</dbReference>
<dbReference type="CDD" id="cd16260">
    <property type="entry name" value="EF4_III"/>
    <property type="match status" value="1"/>
</dbReference>
<dbReference type="EC" id="3.6.5.n1" evidence="11 12"/>
<dbReference type="SMART" id="SM00838">
    <property type="entry name" value="EFG_C"/>
    <property type="match status" value="1"/>
</dbReference>
<dbReference type="Gene3D" id="3.40.50.300">
    <property type="entry name" value="P-loop containing nucleotide triphosphate hydrolases"/>
    <property type="match status" value="1"/>
</dbReference>
<feature type="binding site" evidence="12">
    <location>
        <begin position="23"/>
        <end position="28"/>
    </location>
    <ligand>
        <name>GTP</name>
        <dbReference type="ChEBI" id="CHEBI:37565"/>
    </ligand>
</feature>
<evidence type="ECO:0000256" key="11">
    <source>
        <dbReference type="ARBA" id="ARBA00066744"/>
    </source>
</evidence>
<evidence type="ECO:0000256" key="12">
    <source>
        <dbReference type="HAMAP-Rule" id="MF_00071"/>
    </source>
</evidence>
<dbReference type="CDD" id="cd03699">
    <property type="entry name" value="EF4_II"/>
    <property type="match status" value="1"/>
</dbReference>
<dbReference type="Pfam" id="PF00009">
    <property type="entry name" value="GTP_EFTU"/>
    <property type="match status" value="1"/>
</dbReference>
<dbReference type="GO" id="GO:0005886">
    <property type="term" value="C:plasma membrane"/>
    <property type="evidence" value="ECO:0007669"/>
    <property type="project" value="UniProtKB-SubCell"/>
</dbReference>
<dbReference type="Gene3D" id="2.40.30.10">
    <property type="entry name" value="Translation factors"/>
    <property type="match status" value="1"/>
</dbReference>
<dbReference type="PANTHER" id="PTHR43512">
    <property type="entry name" value="TRANSLATION FACTOR GUF1-RELATED"/>
    <property type="match status" value="1"/>
</dbReference>
<dbReference type="InterPro" id="IPR038363">
    <property type="entry name" value="LepA_C_sf"/>
</dbReference>
<comment type="function">
    <text evidence="9 12">Required for accurate and efficient protein synthesis under certain stress conditions. May act as a fidelity factor of the translation reaction, by catalyzing a one-codon backward translocation of tRNAs on improperly translocated ribosomes. Back-translocation proceeds from a post-translocation (POST) complex to a pre-translocation (PRE) complex, thus giving elongation factor G a second chance to translocate the tRNAs correctly. Binds to ribosomes in a GTP-dependent manner.</text>
</comment>
<dbReference type="Gene3D" id="3.30.70.870">
    <property type="entry name" value="Elongation Factor G (Translational Gtpase), domain 3"/>
    <property type="match status" value="1"/>
</dbReference>
<name>A0A7T7CF17_9BACI</name>
<dbReference type="Pfam" id="PF06421">
    <property type="entry name" value="LepA_C"/>
    <property type="match status" value="1"/>
</dbReference>
<evidence type="ECO:0000256" key="10">
    <source>
        <dbReference type="ARBA" id="ARBA00061052"/>
    </source>
</evidence>
<accession>A0A7T7CF17</accession>
<evidence type="ECO:0000313" key="14">
    <source>
        <dbReference type="EMBL" id="QQK79670.1"/>
    </source>
</evidence>
<dbReference type="InterPro" id="IPR035654">
    <property type="entry name" value="LepA_IV"/>
</dbReference>
<dbReference type="InterPro" id="IPR035647">
    <property type="entry name" value="EFG_III/V"/>
</dbReference>
<feature type="binding site" evidence="12">
    <location>
        <begin position="140"/>
        <end position="143"/>
    </location>
    <ligand>
        <name>GTP</name>
        <dbReference type="ChEBI" id="CHEBI:37565"/>
    </ligand>
</feature>
<dbReference type="AlphaFoldDB" id="A0A7T7CF17"/>
<keyword evidence="15" id="KW-1185">Reference proteome</keyword>
<dbReference type="InterPro" id="IPR013842">
    <property type="entry name" value="LepA_CTD"/>
</dbReference>
<dbReference type="FunFam" id="3.30.70.870:FF:000004">
    <property type="entry name" value="Translation factor GUF1, mitochondrial"/>
    <property type="match status" value="1"/>
</dbReference>